<keyword evidence="3" id="KW-1185">Reference proteome</keyword>
<organism evidence="2 3">
    <name type="scientific">Dictyobacter halimunensis</name>
    <dbReference type="NCBI Taxonomy" id="3026934"/>
    <lineage>
        <taxon>Bacteria</taxon>
        <taxon>Bacillati</taxon>
        <taxon>Chloroflexota</taxon>
        <taxon>Ktedonobacteria</taxon>
        <taxon>Ktedonobacterales</taxon>
        <taxon>Dictyobacteraceae</taxon>
        <taxon>Dictyobacter</taxon>
    </lineage>
</organism>
<evidence type="ECO:0000256" key="1">
    <source>
        <dbReference type="SAM" id="Phobius"/>
    </source>
</evidence>
<dbReference type="EMBL" id="BSRI01000001">
    <property type="protein sequence ID" value="GLV55894.1"/>
    <property type="molecule type" value="Genomic_DNA"/>
</dbReference>
<feature type="transmembrane region" description="Helical" evidence="1">
    <location>
        <begin position="228"/>
        <end position="248"/>
    </location>
</feature>
<feature type="transmembrane region" description="Helical" evidence="1">
    <location>
        <begin position="142"/>
        <end position="163"/>
    </location>
</feature>
<feature type="transmembrane region" description="Helical" evidence="1">
    <location>
        <begin position="106"/>
        <end position="130"/>
    </location>
</feature>
<protein>
    <submittedName>
        <fullName evidence="2">ABC transporter permease</fullName>
    </submittedName>
</protein>
<feature type="transmembrane region" description="Helical" evidence="1">
    <location>
        <begin position="26"/>
        <end position="50"/>
    </location>
</feature>
<keyword evidence="1" id="KW-1133">Transmembrane helix</keyword>
<keyword evidence="1" id="KW-0472">Membrane</keyword>
<feature type="transmembrane region" description="Helical" evidence="1">
    <location>
        <begin position="169"/>
        <end position="188"/>
    </location>
</feature>
<gene>
    <name evidence="2" type="ORF">KDH_27380</name>
</gene>
<dbReference type="Pfam" id="PF06182">
    <property type="entry name" value="ABC2_membrane_6"/>
    <property type="match status" value="1"/>
</dbReference>
<comment type="caution">
    <text evidence="2">The sequence shown here is derived from an EMBL/GenBank/DDBJ whole genome shotgun (WGS) entry which is preliminary data.</text>
</comment>
<dbReference type="Proteomes" id="UP001344906">
    <property type="component" value="Unassembled WGS sequence"/>
</dbReference>
<keyword evidence="1" id="KW-0812">Transmembrane</keyword>
<dbReference type="RefSeq" id="WP_338250664.1">
    <property type="nucleotide sequence ID" value="NZ_BSRI01000001.1"/>
</dbReference>
<dbReference type="InterPro" id="IPR010390">
    <property type="entry name" value="ABC-2_transporter-like"/>
</dbReference>
<sequence>MRYLKLLGASFSLSLRQEMAFRTNLFFQVLMTIMSIVSGLAVLGAVYAQTQTLAGWNLGESVVLLGTFQVIGGIFQTFITPNLNWFAGKVKDGTLDSILMQPISSLYMASLGKCAPLVLTQVATGLLVVLLGLRELGILPTLWGLLSWLILAAMGVIVAWATRALFSSLAFWAPSVELGVFYDALWQFGRYPVTIYPQPLRFLLTYVLPFAFIATFPTSALLDRTDPRLPILGLVISAFALTLAHLVWHAGLRRYTSATS</sequence>
<dbReference type="PANTHER" id="PTHR36833:SF1">
    <property type="entry name" value="INTEGRAL MEMBRANE TRANSPORT PROTEIN"/>
    <property type="match status" value="1"/>
</dbReference>
<reference evidence="2 3" key="1">
    <citation type="submission" date="2023-02" db="EMBL/GenBank/DDBJ databases">
        <title>Dictyobacter halimunensis sp. nov., a new member of the class Ktedonobacteria from forest soil in a geothermal area.</title>
        <authorList>
            <person name="Rachmania M.K."/>
            <person name="Ningsih F."/>
            <person name="Sakai Y."/>
            <person name="Yabe S."/>
            <person name="Yokota A."/>
            <person name="Sjamsuridzal W."/>
        </authorList>
    </citation>
    <scope>NUCLEOTIDE SEQUENCE [LARGE SCALE GENOMIC DNA]</scope>
    <source>
        <strain evidence="2 3">S3.2.2.5</strain>
    </source>
</reference>
<name>A0ABQ6FNP3_9CHLR</name>
<evidence type="ECO:0000313" key="2">
    <source>
        <dbReference type="EMBL" id="GLV55894.1"/>
    </source>
</evidence>
<proteinExistence type="predicted"/>
<feature type="transmembrane region" description="Helical" evidence="1">
    <location>
        <begin position="200"/>
        <end position="222"/>
    </location>
</feature>
<evidence type="ECO:0000313" key="3">
    <source>
        <dbReference type="Proteomes" id="UP001344906"/>
    </source>
</evidence>
<accession>A0ABQ6FNP3</accession>
<dbReference type="PANTHER" id="PTHR36833">
    <property type="entry name" value="SLR0610 PROTEIN-RELATED"/>
    <property type="match status" value="1"/>
</dbReference>
<feature type="transmembrane region" description="Helical" evidence="1">
    <location>
        <begin position="62"/>
        <end position="86"/>
    </location>
</feature>